<comment type="caution">
    <text evidence="2">The sequence shown here is derived from an EMBL/GenBank/DDBJ whole genome shotgun (WGS) entry which is preliminary data.</text>
</comment>
<dbReference type="AlphaFoldDB" id="A0A0F9MT85"/>
<feature type="region of interest" description="Disordered" evidence="1">
    <location>
        <begin position="26"/>
        <end position="46"/>
    </location>
</feature>
<reference evidence="2" key="1">
    <citation type="journal article" date="2015" name="Nature">
        <title>Complex archaea that bridge the gap between prokaryotes and eukaryotes.</title>
        <authorList>
            <person name="Spang A."/>
            <person name="Saw J.H."/>
            <person name="Jorgensen S.L."/>
            <person name="Zaremba-Niedzwiedzka K."/>
            <person name="Martijn J."/>
            <person name="Lind A.E."/>
            <person name="van Eijk R."/>
            <person name="Schleper C."/>
            <person name="Guy L."/>
            <person name="Ettema T.J."/>
        </authorList>
    </citation>
    <scope>NUCLEOTIDE SEQUENCE</scope>
</reference>
<dbReference type="EMBL" id="LAZR01009468">
    <property type="protein sequence ID" value="KKM72452.1"/>
    <property type="molecule type" value="Genomic_DNA"/>
</dbReference>
<proteinExistence type="predicted"/>
<feature type="non-terminal residue" evidence="2">
    <location>
        <position position="1"/>
    </location>
</feature>
<name>A0A0F9MT85_9ZZZZ</name>
<accession>A0A0F9MT85</accession>
<sequence>RQRGQPAIKRPKYAINTWREKCLNTRKQNAEKIKPTKRERKSNQGEIKMDCRRCKTELVRDEKRKCLYCPVCHPPQTEQEKIEEKKRVYIDLKPTEKRVAEMVRDIIETVVPDMIRDEMEKLYIPKPAMIEELKVSMAKELKPADWRQEAKALGITLYQRTKKDVLKEIEERKNTRTSGTSCPEKDEKS</sequence>
<evidence type="ECO:0000313" key="2">
    <source>
        <dbReference type="EMBL" id="KKM72452.1"/>
    </source>
</evidence>
<gene>
    <name evidence="2" type="ORF">LCGC14_1420330</name>
</gene>
<organism evidence="2">
    <name type="scientific">marine sediment metagenome</name>
    <dbReference type="NCBI Taxonomy" id="412755"/>
    <lineage>
        <taxon>unclassified sequences</taxon>
        <taxon>metagenomes</taxon>
        <taxon>ecological metagenomes</taxon>
    </lineage>
</organism>
<protein>
    <submittedName>
        <fullName evidence="2">Uncharacterized protein</fullName>
    </submittedName>
</protein>
<feature type="region of interest" description="Disordered" evidence="1">
    <location>
        <begin position="169"/>
        <end position="189"/>
    </location>
</feature>
<evidence type="ECO:0000256" key="1">
    <source>
        <dbReference type="SAM" id="MobiDB-lite"/>
    </source>
</evidence>